<comment type="subcellular location">
    <subcellularLocation>
        <location evidence="7">Cytoplasm</location>
    </subcellularLocation>
</comment>
<proteinExistence type="inferred from homology"/>
<dbReference type="PANTHER" id="PTHR46986">
    <property type="entry name" value="ENDORIBONUCLEASE YBEY, CHLOROPLASTIC"/>
    <property type="match status" value="1"/>
</dbReference>
<dbReference type="AlphaFoldDB" id="A0A1T5F4Y6"/>
<dbReference type="InterPro" id="IPR002036">
    <property type="entry name" value="YbeY"/>
</dbReference>
<protein>
    <recommendedName>
        <fullName evidence="7">Endoribonuclease YbeY</fullName>
        <ecNumber evidence="7">3.1.-.-</ecNumber>
    </recommendedName>
</protein>
<comment type="cofactor">
    <cofactor evidence="7">
        <name>Zn(2+)</name>
        <dbReference type="ChEBI" id="CHEBI:29105"/>
    </cofactor>
    <text evidence="7">Binds 1 zinc ion.</text>
</comment>
<keyword evidence="6 7" id="KW-0862">Zinc</keyword>
<comment type="similarity">
    <text evidence="1 7">Belongs to the endoribonuclease YbeY family.</text>
</comment>
<evidence type="ECO:0000313" key="8">
    <source>
        <dbReference type="EMBL" id="SKB91275.1"/>
    </source>
</evidence>
<dbReference type="STRING" id="623280.SAMN05660226_03786"/>
<evidence type="ECO:0000256" key="6">
    <source>
        <dbReference type="ARBA" id="ARBA00022833"/>
    </source>
</evidence>
<keyword evidence="5 7" id="KW-0378">Hydrolase</keyword>
<dbReference type="OrthoDB" id="9811984at2"/>
<feature type="binding site" evidence="7">
    <location>
        <position position="119"/>
    </location>
    <ligand>
        <name>Zn(2+)</name>
        <dbReference type="ChEBI" id="CHEBI:29105"/>
        <note>catalytic</note>
    </ligand>
</feature>
<dbReference type="PANTHER" id="PTHR46986:SF1">
    <property type="entry name" value="ENDORIBONUCLEASE YBEY, CHLOROPLASTIC"/>
    <property type="match status" value="1"/>
</dbReference>
<evidence type="ECO:0000313" key="9">
    <source>
        <dbReference type="Proteomes" id="UP000190541"/>
    </source>
</evidence>
<dbReference type="NCBIfam" id="TIGR00043">
    <property type="entry name" value="rRNA maturation RNase YbeY"/>
    <property type="match status" value="1"/>
</dbReference>
<dbReference type="GO" id="GO:0005737">
    <property type="term" value="C:cytoplasm"/>
    <property type="evidence" value="ECO:0007669"/>
    <property type="project" value="UniProtKB-SubCell"/>
</dbReference>
<dbReference type="HAMAP" id="MF_00009">
    <property type="entry name" value="Endoribonucl_YbeY"/>
    <property type="match status" value="1"/>
</dbReference>
<dbReference type="Proteomes" id="UP000190541">
    <property type="component" value="Unassembled WGS sequence"/>
</dbReference>
<dbReference type="Pfam" id="PF02130">
    <property type="entry name" value="YbeY"/>
    <property type="match status" value="1"/>
</dbReference>
<keyword evidence="7" id="KW-0690">Ribosome biogenesis</keyword>
<feature type="binding site" evidence="7">
    <location>
        <position position="109"/>
    </location>
    <ligand>
        <name>Zn(2+)</name>
        <dbReference type="ChEBI" id="CHEBI:29105"/>
        <note>catalytic</note>
    </ligand>
</feature>
<dbReference type="GO" id="GO:0008270">
    <property type="term" value="F:zinc ion binding"/>
    <property type="evidence" value="ECO:0007669"/>
    <property type="project" value="UniProtKB-UniRule"/>
</dbReference>
<comment type="function">
    <text evidence="7">Single strand-specific metallo-endoribonuclease involved in late-stage 70S ribosome quality control and in maturation of the 3' terminus of the 16S rRNA.</text>
</comment>
<dbReference type="RefSeq" id="WP_079718410.1">
    <property type="nucleotide sequence ID" value="NZ_FUYS01000013.1"/>
</dbReference>
<dbReference type="EC" id="3.1.-.-" evidence="7"/>
<keyword evidence="4 7" id="KW-0255">Endonuclease</keyword>
<evidence type="ECO:0000256" key="5">
    <source>
        <dbReference type="ARBA" id="ARBA00022801"/>
    </source>
</evidence>
<keyword evidence="7" id="KW-0963">Cytoplasm</keyword>
<dbReference type="GO" id="GO:0006364">
    <property type="term" value="P:rRNA processing"/>
    <property type="evidence" value="ECO:0007669"/>
    <property type="project" value="UniProtKB-UniRule"/>
</dbReference>
<evidence type="ECO:0000256" key="3">
    <source>
        <dbReference type="ARBA" id="ARBA00022723"/>
    </source>
</evidence>
<reference evidence="8 9" key="1">
    <citation type="submission" date="2017-02" db="EMBL/GenBank/DDBJ databases">
        <authorList>
            <person name="Peterson S.W."/>
        </authorList>
    </citation>
    <scope>NUCLEOTIDE SEQUENCE [LARGE SCALE GENOMIC DNA]</scope>
    <source>
        <strain evidence="8 9">DSM 22899</strain>
    </source>
</reference>
<dbReference type="InterPro" id="IPR023091">
    <property type="entry name" value="MetalPrtase_cat_dom_sf_prd"/>
</dbReference>
<dbReference type="SUPFAM" id="SSF55486">
    <property type="entry name" value="Metalloproteases ('zincins'), catalytic domain"/>
    <property type="match status" value="1"/>
</dbReference>
<dbReference type="GO" id="GO:0004521">
    <property type="term" value="F:RNA endonuclease activity"/>
    <property type="evidence" value="ECO:0007669"/>
    <property type="project" value="UniProtKB-UniRule"/>
</dbReference>
<gene>
    <name evidence="7" type="primary">ybeY</name>
    <name evidence="8" type="ORF">SAMN05660226_03786</name>
</gene>
<dbReference type="GO" id="GO:0004222">
    <property type="term" value="F:metalloendopeptidase activity"/>
    <property type="evidence" value="ECO:0007669"/>
    <property type="project" value="InterPro"/>
</dbReference>
<keyword evidence="7" id="KW-0698">rRNA processing</keyword>
<dbReference type="Gene3D" id="3.40.390.30">
    <property type="entry name" value="Metalloproteases ('zincins'), catalytic domain"/>
    <property type="match status" value="1"/>
</dbReference>
<name>A0A1T5F4Y6_9SPHI</name>
<keyword evidence="3 7" id="KW-0479">Metal-binding</keyword>
<feature type="binding site" evidence="7">
    <location>
        <position position="113"/>
    </location>
    <ligand>
        <name>Zn(2+)</name>
        <dbReference type="ChEBI" id="CHEBI:29105"/>
        <note>catalytic</note>
    </ligand>
</feature>
<evidence type="ECO:0000256" key="4">
    <source>
        <dbReference type="ARBA" id="ARBA00022759"/>
    </source>
</evidence>
<evidence type="ECO:0000256" key="7">
    <source>
        <dbReference type="HAMAP-Rule" id="MF_00009"/>
    </source>
</evidence>
<keyword evidence="2 7" id="KW-0540">Nuclease</keyword>
<evidence type="ECO:0000256" key="1">
    <source>
        <dbReference type="ARBA" id="ARBA00010875"/>
    </source>
</evidence>
<dbReference type="EMBL" id="FUYS01000013">
    <property type="protein sequence ID" value="SKB91275.1"/>
    <property type="molecule type" value="Genomic_DNA"/>
</dbReference>
<evidence type="ECO:0000256" key="2">
    <source>
        <dbReference type="ARBA" id="ARBA00022722"/>
    </source>
</evidence>
<accession>A0A1T5F4Y6</accession>
<keyword evidence="9" id="KW-1185">Reference proteome</keyword>
<sequence length="141" mass="16379">MGQILFFSEDTTYRLKHKIALRIWIKDTAESEGFRVGDINVVICSDAYLLAINRQYLQHDTFTDIVTFDHSDREGVIAGDVFISIDRIHENATKFGVTERDELHRVIIHGILHLCGYRDKKKAEKTLMTAKEDFYLARRAF</sequence>
<organism evidence="8 9">
    <name type="scientific">Parapedobacter luteus</name>
    <dbReference type="NCBI Taxonomy" id="623280"/>
    <lineage>
        <taxon>Bacteria</taxon>
        <taxon>Pseudomonadati</taxon>
        <taxon>Bacteroidota</taxon>
        <taxon>Sphingobacteriia</taxon>
        <taxon>Sphingobacteriales</taxon>
        <taxon>Sphingobacteriaceae</taxon>
        <taxon>Parapedobacter</taxon>
    </lineage>
</organism>